<evidence type="ECO:0000256" key="13">
    <source>
        <dbReference type="PIRSR" id="PIRSR000724-1"/>
    </source>
</evidence>
<feature type="binding site" evidence="12 14">
    <location>
        <position position="345"/>
    </location>
    <ligand>
        <name>ATP</name>
        <dbReference type="ChEBI" id="CHEBI:30616"/>
    </ligand>
</feature>
<dbReference type="Gene3D" id="3.40.50.1260">
    <property type="entry name" value="Phosphoglycerate kinase, N-terminal domain"/>
    <property type="match status" value="2"/>
</dbReference>
<dbReference type="AlphaFoldDB" id="A0A0U5F0M5"/>
<dbReference type="Pfam" id="PF00162">
    <property type="entry name" value="PGK"/>
    <property type="match status" value="1"/>
</dbReference>
<evidence type="ECO:0000256" key="4">
    <source>
        <dbReference type="ARBA" id="ARBA00011245"/>
    </source>
</evidence>
<dbReference type="FunFam" id="3.40.50.1260:FF:000003">
    <property type="entry name" value="Phosphoglycerate kinase"/>
    <property type="match status" value="1"/>
</dbReference>
<evidence type="ECO:0000256" key="5">
    <source>
        <dbReference type="ARBA" id="ARBA00013061"/>
    </source>
</evidence>
<feature type="binding site" evidence="12 13">
    <location>
        <begin position="81"/>
        <end position="84"/>
    </location>
    <ligand>
        <name>substrate</name>
    </ligand>
</feature>
<comment type="catalytic activity">
    <reaction evidence="1 12 15">
        <text>(2R)-3-phosphoglycerate + ATP = (2R)-3-phospho-glyceroyl phosphate + ADP</text>
        <dbReference type="Rhea" id="RHEA:14801"/>
        <dbReference type="ChEBI" id="CHEBI:30616"/>
        <dbReference type="ChEBI" id="CHEBI:57604"/>
        <dbReference type="ChEBI" id="CHEBI:58272"/>
        <dbReference type="ChEBI" id="CHEBI:456216"/>
        <dbReference type="EC" id="2.7.2.3"/>
    </reaction>
</comment>
<keyword evidence="12" id="KW-0963">Cytoplasm</keyword>
<evidence type="ECO:0000256" key="15">
    <source>
        <dbReference type="RuleBase" id="RU000532"/>
    </source>
</evidence>
<feature type="binding site" evidence="13">
    <location>
        <position position="173"/>
    </location>
    <ligand>
        <name>(2R)-3-phosphoglycerate</name>
        <dbReference type="ChEBI" id="CHEBI:58272"/>
    </ligand>
</feature>
<dbReference type="HAMAP" id="MF_00145">
    <property type="entry name" value="Phosphoglyc_kinase"/>
    <property type="match status" value="1"/>
</dbReference>
<comment type="subcellular location">
    <subcellularLocation>
        <location evidence="12">Cytoplasm</location>
    </subcellularLocation>
</comment>
<keyword evidence="11 12" id="KW-0324">Glycolysis</keyword>
<dbReference type="EMBL" id="LN609302">
    <property type="protein sequence ID" value="CEF53996.1"/>
    <property type="molecule type" value="Genomic_DNA"/>
</dbReference>
<protein>
    <recommendedName>
        <fullName evidence="6 12">Phosphoglycerate kinase</fullName>
        <ecNumber evidence="5 12">2.7.2.3</ecNumber>
    </recommendedName>
</protein>
<proteinExistence type="inferred from homology"/>
<dbReference type="PANTHER" id="PTHR11406">
    <property type="entry name" value="PHOSPHOGLYCERATE KINASE"/>
    <property type="match status" value="1"/>
</dbReference>
<feature type="binding site" evidence="13">
    <location>
        <position position="140"/>
    </location>
    <ligand>
        <name>(2R)-3-phosphoglycerate</name>
        <dbReference type="ChEBI" id="CHEBI:58272"/>
    </ligand>
</feature>
<feature type="binding site" evidence="12">
    <location>
        <position position="58"/>
    </location>
    <ligand>
        <name>substrate</name>
    </ligand>
</feature>
<dbReference type="UniPathway" id="UPA00109">
    <property type="reaction ID" value="UER00185"/>
</dbReference>
<comment type="similarity">
    <text evidence="3 12 15">Belongs to the phosphoglycerate kinase family.</text>
</comment>
<evidence type="ECO:0000256" key="12">
    <source>
        <dbReference type="HAMAP-Rule" id="MF_00145"/>
    </source>
</evidence>
<dbReference type="GO" id="GO:0043531">
    <property type="term" value="F:ADP binding"/>
    <property type="evidence" value="ECO:0007669"/>
    <property type="project" value="TreeGrafter"/>
</dbReference>
<dbReference type="InterPro" id="IPR036043">
    <property type="entry name" value="Phosphoglycerate_kinase_sf"/>
</dbReference>
<accession>A0A0U5F0M5</accession>
<dbReference type="GO" id="GO:0006096">
    <property type="term" value="P:glycolytic process"/>
    <property type="evidence" value="ECO:0007669"/>
    <property type="project" value="UniProtKB-UniRule"/>
</dbReference>
<dbReference type="InterPro" id="IPR015824">
    <property type="entry name" value="Phosphoglycerate_kinase_N"/>
</dbReference>
<evidence type="ECO:0000256" key="8">
    <source>
        <dbReference type="ARBA" id="ARBA00022741"/>
    </source>
</evidence>
<evidence type="ECO:0000256" key="7">
    <source>
        <dbReference type="ARBA" id="ARBA00022679"/>
    </source>
</evidence>
<feature type="binding site" evidence="12">
    <location>
        <position position="140"/>
    </location>
    <ligand>
        <name>substrate</name>
    </ligand>
</feature>
<feature type="binding site" evidence="12 13">
    <location>
        <begin position="43"/>
        <end position="45"/>
    </location>
    <ligand>
        <name>substrate</name>
    </ligand>
</feature>
<feature type="binding site" evidence="12">
    <location>
        <position position="173"/>
    </location>
    <ligand>
        <name>substrate</name>
    </ligand>
</feature>
<keyword evidence="8 12" id="KW-0547">Nucleotide-binding</keyword>
<dbReference type="GO" id="GO:0006094">
    <property type="term" value="P:gluconeogenesis"/>
    <property type="evidence" value="ECO:0007669"/>
    <property type="project" value="TreeGrafter"/>
</dbReference>
<keyword evidence="9 12" id="KW-0418">Kinase</keyword>
<comment type="pathway">
    <text evidence="2 12">Carbohydrate degradation; glycolysis; pyruvate from D-glyceraldehyde 3-phosphate: step 2/5.</text>
</comment>
<dbReference type="FunFam" id="3.40.50.1260:FF:000006">
    <property type="entry name" value="Phosphoglycerate kinase"/>
    <property type="match status" value="1"/>
</dbReference>
<dbReference type="PRINTS" id="PR00477">
    <property type="entry name" value="PHGLYCKINASE"/>
</dbReference>
<dbReference type="Proteomes" id="UP000068250">
    <property type="component" value="Chromosome I"/>
</dbReference>
<reference evidence="17" key="1">
    <citation type="submission" date="2014-09" db="EMBL/GenBank/DDBJ databases">
        <authorList>
            <person name="Illeghems K.G."/>
        </authorList>
    </citation>
    <scope>NUCLEOTIDE SEQUENCE [LARGE SCALE GENOMIC DNA]</scope>
    <source>
        <strain evidence="17">LMG 23848T</strain>
    </source>
</reference>
<dbReference type="PIRSF" id="PIRSF000724">
    <property type="entry name" value="Pgk"/>
    <property type="match status" value="1"/>
</dbReference>
<comment type="caution">
    <text evidence="12">Lacks conserved residue(s) required for the propagation of feature annotation.</text>
</comment>
<evidence type="ECO:0000256" key="11">
    <source>
        <dbReference type="ARBA" id="ARBA00023152"/>
    </source>
</evidence>
<organism evidence="16 17">
    <name type="scientific">Acetobacter ghanensis</name>
    <dbReference type="NCBI Taxonomy" id="431306"/>
    <lineage>
        <taxon>Bacteria</taxon>
        <taxon>Pseudomonadati</taxon>
        <taxon>Pseudomonadota</taxon>
        <taxon>Alphaproteobacteria</taxon>
        <taxon>Acetobacterales</taxon>
        <taxon>Acetobacteraceae</taxon>
        <taxon>Acetobacter</taxon>
    </lineage>
</organism>
<dbReference type="InterPro" id="IPR001576">
    <property type="entry name" value="Phosphoglycerate_kinase"/>
</dbReference>
<keyword evidence="7 12" id="KW-0808">Transferase</keyword>
<dbReference type="PANTHER" id="PTHR11406:SF23">
    <property type="entry name" value="PHOSPHOGLYCERATE KINASE 1, CHLOROPLASTIC-RELATED"/>
    <property type="match status" value="1"/>
</dbReference>
<evidence type="ECO:0000256" key="14">
    <source>
        <dbReference type="PIRSR" id="PIRSR000724-2"/>
    </source>
</evidence>
<evidence type="ECO:0000256" key="6">
    <source>
        <dbReference type="ARBA" id="ARBA00016471"/>
    </source>
</evidence>
<feature type="binding site" evidence="12 14">
    <location>
        <begin position="375"/>
        <end position="378"/>
    </location>
    <ligand>
        <name>ATP</name>
        <dbReference type="ChEBI" id="CHEBI:30616"/>
    </ligand>
</feature>
<evidence type="ECO:0000256" key="3">
    <source>
        <dbReference type="ARBA" id="ARBA00008982"/>
    </source>
</evidence>
<sequence length="426" mass="44950">MGFLQPYVGHGSPFWIALMATNLPFATLDKLDPKGKRVLLRVDLNVPMKDGQVTDQTRIERVVPTIRELADKGGRVILLSHFDRPKGQVVPDMSLKPIATALATALGRPVNFAHDCIGPDAEAATRSLKDGEVLLLENTRFQPGEEQNDAALSAALASLGDVYVNDAFSAAHRAHASTAGVATHLPSFGGRLMEAELQALYAALENPERPVGAIVGGAKISTKLQLLENMLEKVDMLAIGGAMANTFLAAQGLNVGKSLKEDDMLDTARQIMAQAKAKNCDLILPVDVVISEDFMAGAPTSTVPVTAIPDGWMALDVGPETVKLLNSKLAGLKTLVWNGPLGVFELPPFDEGTNAVAQEAGRLTKAGSLKTVAGGGDTVSALRHAGVLHDMTYVSTAGGAFLEWLEGKVLPGLTAISTTLEKTLPV</sequence>
<keyword evidence="10 12" id="KW-0067">ATP-binding</keyword>
<dbReference type="STRING" id="431306.AGA_524"/>
<dbReference type="EC" id="2.7.2.3" evidence="5 12"/>
<dbReference type="PROSITE" id="PS00111">
    <property type="entry name" value="PGLYCERATE_KINASE"/>
    <property type="match status" value="1"/>
</dbReference>
<evidence type="ECO:0000256" key="1">
    <source>
        <dbReference type="ARBA" id="ARBA00000642"/>
    </source>
</evidence>
<dbReference type="PATRIC" id="fig|431306.5.peg.500"/>
<dbReference type="CDD" id="cd00318">
    <property type="entry name" value="Phosphoglycerate_kinase"/>
    <property type="match status" value="1"/>
</dbReference>
<dbReference type="SUPFAM" id="SSF53748">
    <property type="entry name" value="Phosphoglycerate kinase"/>
    <property type="match status" value="1"/>
</dbReference>
<evidence type="ECO:0000256" key="2">
    <source>
        <dbReference type="ARBA" id="ARBA00004838"/>
    </source>
</evidence>
<comment type="subunit">
    <text evidence="4 12">Monomer.</text>
</comment>
<evidence type="ECO:0000313" key="17">
    <source>
        <dbReference type="Proteomes" id="UP000068250"/>
    </source>
</evidence>
<feature type="binding site" evidence="12 14">
    <location>
        <position position="223"/>
    </location>
    <ligand>
        <name>ATP</name>
        <dbReference type="ChEBI" id="CHEBI:30616"/>
    </ligand>
</feature>
<evidence type="ECO:0000256" key="10">
    <source>
        <dbReference type="ARBA" id="ARBA00022840"/>
    </source>
</evidence>
<evidence type="ECO:0000313" key="16">
    <source>
        <dbReference type="EMBL" id="CEF53996.1"/>
    </source>
</evidence>
<dbReference type="GO" id="GO:0005829">
    <property type="term" value="C:cytosol"/>
    <property type="evidence" value="ECO:0007669"/>
    <property type="project" value="TreeGrafter"/>
</dbReference>
<gene>
    <name evidence="12 16" type="primary">pgk</name>
    <name evidence="16" type="ORF">AGA_524</name>
</gene>
<dbReference type="InterPro" id="IPR015911">
    <property type="entry name" value="Phosphoglycerate_kinase_CS"/>
</dbReference>
<dbReference type="GO" id="GO:0005524">
    <property type="term" value="F:ATP binding"/>
    <property type="evidence" value="ECO:0007669"/>
    <property type="project" value="UniProtKB-KW"/>
</dbReference>
<name>A0A0U5F0M5_9PROT</name>
<dbReference type="GO" id="GO:0004618">
    <property type="term" value="F:phosphoglycerate kinase activity"/>
    <property type="evidence" value="ECO:0007669"/>
    <property type="project" value="UniProtKB-UniRule"/>
</dbReference>
<evidence type="ECO:0000256" key="9">
    <source>
        <dbReference type="ARBA" id="ARBA00022777"/>
    </source>
</evidence>
<feature type="binding site" evidence="13">
    <location>
        <position position="58"/>
    </location>
    <ligand>
        <name>(2R)-3-phosphoglycerate</name>
        <dbReference type="ChEBI" id="CHEBI:58272"/>
    </ligand>
</feature>